<dbReference type="RefSeq" id="WP_093320782.1">
    <property type="nucleotide sequence ID" value="NZ_FOSZ01000001.1"/>
</dbReference>
<feature type="transmembrane region" description="Helical" evidence="4">
    <location>
        <begin position="209"/>
        <end position="229"/>
    </location>
</feature>
<evidence type="ECO:0000313" key="7">
    <source>
        <dbReference type="EMBL" id="SFK65830.1"/>
    </source>
</evidence>
<feature type="domain" description="GGDEF" evidence="6">
    <location>
        <begin position="467"/>
        <end position="603"/>
    </location>
</feature>
<evidence type="ECO:0000313" key="8">
    <source>
        <dbReference type="Proteomes" id="UP000198851"/>
    </source>
</evidence>
<dbReference type="Gene3D" id="3.30.70.270">
    <property type="match status" value="1"/>
</dbReference>
<feature type="transmembrane region" description="Helical" evidence="4">
    <location>
        <begin position="302"/>
        <end position="323"/>
    </location>
</feature>
<comment type="catalytic activity">
    <reaction evidence="2">
        <text>2 GTP = 3',3'-c-di-GMP + 2 diphosphate</text>
        <dbReference type="Rhea" id="RHEA:24898"/>
        <dbReference type="ChEBI" id="CHEBI:33019"/>
        <dbReference type="ChEBI" id="CHEBI:37565"/>
        <dbReference type="ChEBI" id="CHEBI:58805"/>
        <dbReference type="EC" id="2.7.7.65"/>
    </reaction>
</comment>
<dbReference type="SUPFAM" id="SSF55073">
    <property type="entry name" value="Nucleotide cyclase"/>
    <property type="match status" value="1"/>
</dbReference>
<dbReference type="InterPro" id="IPR043128">
    <property type="entry name" value="Rev_trsase/Diguanyl_cyclase"/>
</dbReference>
<dbReference type="PANTHER" id="PTHR45138:SF9">
    <property type="entry name" value="DIGUANYLATE CYCLASE DGCM-RELATED"/>
    <property type="match status" value="1"/>
</dbReference>
<dbReference type="EMBL" id="FOSZ01000001">
    <property type="protein sequence ID" value="SFK65830.1"/>
    <property type="molecule type" value="Genomic_DNA"/>
</dbReference>
<accession>A0A1I4BC10</accession>
<feature type="transmembrane region" description="Helical" evidence="4">
    <location>
        <begin position="236"/>
        <end position="256"/>
    </location>
</feature>
<dbReference type="PROSITE" id="PS50887">
    <property type="entry name" value="GGDEF"/>
    <property type="match status" value="1"/>
</dbReference>
<dbReference type="EC" id="2.7.7.65" evidence="1"/>
<sequence length="617" mass="67736">MSQAMRSVLIRLCICIAAVLGTAVATLAQDAAPEFDLRDVDFATIGDVGLKGDWGFVFGELLSPAEAHAAFRAGTLAPVETPSNWTDHLPASTDNPYHHGYASYVVRLRLPEAPENPLVLHVDRIADAYEIYWVPFNAPETAWRLAAEGSMTGPLVAGKTHRTHSLAQAQDGLLLINVRAGHTSRNGMIHTITVYDGRHLQSTVMIERLFEGAMIGFIILVGALNFCLFAFHRKDFATFVLTLAGVAILIRFVTVGDNIETLFGAQWHVLRIRLEHANTAFLFWTALLLNQTLLWKRVRNNRLIGGHAVLTALYVVFCVTAPLEYVTASEHTLEAIGFTTLCIILGGCLTAALNKVQYAAFVGLSWFAMGSAAIYDALVSDTTGYDSNVVDRMFVLGLMAYSVQVGRRVISSINRAAFLEEERILLKQLHQDAVNNARHDHLTGLLNRQAFDDELAHAWLQKEKENSHLSLILFDIDHFKGINDAYGHPIGDKVLQSVSQLLRDTRLRNSDRICRYGGEEFAIILPNTRGKDAQKIAERLRKTIAGHATACAPDLTVMITCSFGLATATSKGPEEAVQLVEQADLALYDAKGSGRNKVKRYGMPHGDAPLEPAAKTA</sequence>
<feature type="transmembrane region" description="Helical" evidence="4">
    <location>
        <begin position="335"/>
        <end position="353"/>
    </location>
</feature>
<dbReference type="InterPro" id="IPR000160">
    <property type="entry name" value="GGDEF_dom"/>
</dbReference>
<dbReference type="SMART" id="SM00267">
    <property type="entry name" value="GGDEF"/>
    <property type="match status" value="1"/>
</dbReference>
<feature type="region of interest" description="Disordered" evidence="3">
    <location>
        <begin position="598"/>
        <end position="617"/>
    </location>
</feature>
<keyword evidence="4" id="KW-0472">Membrane</keyword>
<dbReference type="InterPro" id="IPR029787">
    <property type="entry name" value="Nucleotide_cyclase"/>
</dbReference>
<feature type="chain" id="PRO_5011606991" description="diguanylate cyclase" evidence="5">
    <location>
        <begin position="29"/>
        <end position="617"/>
    </location>
</feature>
<gene>
    <name evidence="7" type="ORF">SAMN04488036_101921</name>
</gene>
<dbReference type="FunFam" id="3.30.70.270:FF:000001">
    <property type="entry name" value="Diguanylate cyclase domain protein"/>
    <property type="match status" value="1"/>
</dbReference>
<feature type="transmembrane region" description="Helical" evidence="4">
    <location>
        <begin position="358"/>
        <end position="378"/>
    </location>
</feature>
<name>A0A1I4BC10_9RHOB</name>
<dbReference type="PANTHER" id="PTHR45138">
    <property type="entry name" value="REGULATORY COMPONENTS OF SENSORY TRANSDUCTION SYSTEM"/>
    <property type="match status" value="1"/>
</dbReference>
<keyword evidence="4" id="KW-1133">Transmembrane helix</keyword>
<evidence type="ECO:0000256" key="2">
    <source>
        <dbReference type="ARBA" id="ARBA00034247"/>
    </source>
</evidence>
<proteinExistence type="predicted"/>
<dbReference type="STRING" id="1280847.SAMN04488036_101921"/>
<keyword evidence="8" id="KW-1185">Reference proteome</keyword>
<keyword evidence="4" id="KW-0812">Transmembrane</keyword>
<dbReference type="AlphaFoldDB" id="A0A1I4BC10"/>
<keyword evidence="5" id="KW-0732">Signal</keyword>
<dbReference type="OrthoDB" id="7801365at2"/>
<dbReference type="CDD" id="cd01949">
    <property type="entry name" value="GGDEF"/>
    <property type="match status" value="1"/>
</dbReference>
<evidence type="ECO:0000256" key="5">
    <source>
        <dbReference type="SAM" id="SignalP"/>
    </source>
</evidence>
<dbReference type="NCBIfam" id="TIGR00254">
    <property type="entry name" value="GGDEF"/>
    <property type="match status" value="1"/>
</dbReference>
<protein>
    <recommendedName>
        <fullName evidence="1">diguanylate cyclase</fullName>
        <ecNumber evidence="1">2.7.7.65</ecNumber>
    </recommendedName>
</protein>
<evidence type="ECO:0000256" key="4">
    <source>
        <dbReference type="SAM" id="Phobius"/>
    </source>
</evidence>
<evidence type="ECO:0000259" key="6">
    <source>
        <dbReference type="PROSITE" id="PS50887"/>
    </source>
</evidence>
<dbReference type="InterPro" id="IPR011623">
    <property type="entry name" value="7TMR_DISM_rcpt_extracell_dom1"/>
</dbReference>
<feature type="signal peptide" evidence="5">
    <location>
        <begin position="1"/>
        <end position="28"/>
    </location>
</feature>
<dbReference type="Pfam" id="PF00990">
    <property type="entry name" value="GGDEF"/>
    <property type="match status" value="1"/>
</dbReference>
<dbReference type="InterPro" id="IPR050469">
    <property type="entry name" value="Diguanylate_Cyclase"/>
</dbReference>
<reference evidence="8" key="1">
    <citation type="submission" date="2016-10" db="EMBL/GenBank/DDBJ databases">
        <authorList>
            <person name="Varghese N."/>
            <person name="Submissions S."/>
        </authorList>
    </citation>
    <scope>NUCLEOTIDE SEQUENCE [LARGE SCALE GENOMIC DNA]</scope>
    <source>
        <strain evidence="8">DSM 28453</strain>
    </source>
</reference>
<dbReference type="GO" id="GO:0052621">
    <property type="term" value="F:diguanylate cyclase activity"/>
    <property type="evidence" value="ECO:0007669"/>
    <property type="project" value="UniProtKB-EC"/>
</dbReference>
<feature type="transmembrane region" description="Helical" evidence="4">
    <location>
        <begin position="276"/>
        <end position="295"/>
    </location>
</feature>
<evidence type="ECO:0000256" key="3">
    <source>
        <dbReference type="SAM" id="MobiDB-lite"/>
    </source>
</evidence>
<evidence type="ECO:0000256" key="1">
    <source>
        <dbReference type="ARBA" id="ARBA00012528"/>
    </source>
</evidence>
<dbReference type="Pfam" id="PF07695">
    <property type="entry name" value="7TMR-DISM_7TM"/>
    <property type="match status" value="1"/>
</dbReference>
<dbReference type="Proteomes" id="UP000198851">
    <property type="component" value="Unassembled WGS sequence"/>
</dbReference>
<organism evidence="7 8">
    <name type="scientific">Shimia haliotis</name>
    <dbReference type="NCBI Taxonomy" id="1280847"/>
    <lineage>
        <taxon>Bacteria</taxon>
        <taxon>Pseudomonadati</taxon>
        <taxon>Pseudomonadota</taxon>
        <taxon>Alphaproteobacteria</taxon>
        <taxon>Rhodobacterales</taxon>
        <taxon>Roseobacteraceae</taxon>
    </lineage>
</organism>
<dbReference type="Gene3D" id="2.60.120.260">
    <property type="entry name" value="Galactose-binding domain-like"/>
    <property type="match status" value="1"/>
</dbReference>